<dbReference type="Pfam" id="PF00929">
    <property type="entry name" value="RNase_T"/>
    <property type="match status" value="1"/>
</dbReference>
<evidence type="ECO:0000256" key="2">
    <source>
        <dbReference type="ARBA" id="ARBA00010489"/>
    </source>
</evidence>
<name>A0A9P6DL79_9AGAM</name>
<dbReference type="CDD" id="cd06144">
    <property type="entry name" value="REX4_like"/>
    <property type="match status" value="1"/>
</dbReference>
<sequence length="231" mass="25876">MGILPPQPPLLDIGPYVSLDCEMVGVGPLFKSRRQNSLLFESRSSLARVSIVNYYGHVLLDTFVQQHEPVTDYRTAISGVRPEDVVGPSALPFSVVRNQVISLLRNRILIGHAVHNDLRSLRYSHPSEYIRDTQQCPQVKERHGPQTIGLKTLCSVEFGIDVQPGEHSSVKDARAAMALFRLYRTQWEASLAARSYVHWSPNPTNVVDTRFSTILVTTPLLLHRLVNAGDQ</sequence>
<reference evidence="11" key="1">
    <citation type="journal article" date="2020" name="Nat. Commun.">
        <title>Large-scale genome sequencing of mycorrhizal fungi provides insights into the early evolution of symbiotic traits.</title>
        <authorList>
            <person name="Miyauchi S."/>
            <person name="Kiss E."/>
            <person name="Kuo A."/>
            <person name="Drula E."/>
            <person name="Kohler A."/>
            <person name="Sanchez-Garcia M."/>
            <person name="Morin E."/>
            <person name="Andreopoulos B."/>
            <person name="Barry K.W."/>
            <person name="Bonito G."/>
            <person name="Buee M."/>
            <person name="Carver A."/>
            <person name="Chen C."/>
            <person name="Cichocki N."/>
            <person name="Clum A."/>
            <person name="Culley D."/>
            <person name="Crous P.W."/>
            <person name="Fauchery L."/>
            <person name="Girlanda M."/>
            <person name="Hayes R.D."/>
            <person name="Keri Z."/>
            <person name="LaButti K."/>
            <person name="Lipzen A."/>
            <person name="Lombard V."/>
            <person name="Magnuson J."/>
            <person name="Maillard F."/>
            <person name="Murat C."/>
            <person name="Nolan M."/>
            <person name="Ohm R.A."/>
            <person name="Pangilinan J."/>
            <person name="Pereira M.F."/>
            <person name="Perotto S."/>
            <person name="Peter M."/>
            <person name="Pfister S."/>
            <person name="Riley R."/>
            <person name="Sitrit Y."/>
            <person name="Stielow J.B."/>
            <person name="Szollosi G."/>
            <person name="Zifcakova L."/>
            <person name="Stursova M."/>
            <person name="Spatafora J.W."/>
            <person name="Tedersoo L."/>
            <person name="Vaario L.M."/>
            <person name="Yamada A."/>
            <person name="Yan M."/>
            <person name="Wang P."/>
            <person name="Xu J."/>
            <person name="Bruns T."/>
            <person name="Baldrian P."/>
            <person name="Vilgalys R."/>
            <person name="Dunand C."/>
            <person name="Henrissat B."/>
            <person name="Grigoriev I.V."/>
            <person name="Hibbett D."/>
            <person name="Nagy L.G."/>
            <person name="Martin F.M."/>
        </authorList>
    </citation>
    <scope>NUCLEOTIDE SEQUENCE</scope>
    <source>
        <strain evidence="11">UP504</strain>
    </source>
</reference>
<keyword evidence="12" id="KW-1185">Reference proteome</keyword>
<dbReference type="InterPro" id="IPR012337">
    <property type="entry name" value="RNaseH-like_sf"/>
</dbReference>
<evidence type="ECO:0000256" key="4">
    <source>
        <dbReference type="ARBA" id="ARBA00022552"/>
    </source>
</evidence>
<comment type="subcellular location">
    <subcellularLocation>
        <location evidence="1">Nucleus</location>
    </subcellularLocation>
</comment>
<dbReference type="Proteomes" id="UP000886523">
    <property type="component" value="Unassembled WGS sequence"/>
</dbReference>
<evidence type="ECO:0000256" key="6">
    <source>
        <dbReference type="ARBA" id="ARBA00022801"/>
    </source>
</evidence>
<keyword evidence="6" id="KW-0378">Hydrolase</keyword>
<organism evidence="11 12">
    <name type="scientific">Hydnum rufescens UP504</name>
    <dbReference type="NCBI Taxonomy" id="1448309"/>
    <lineage>
        <taxon>Eukaryota</taxon>
        <taxon>Fungi</taxon>
        <taxon>Dikarya</taxon>
        <taxon>Basidiomycota</taxon>
        <taxon>Agaricomycotina</taxon>
        <taxon>Agaricomycetes</taxon>
        <taxon>Cantharellales</taxon>
        <taxon>Hydnaceae</taxon>
        <taxon>Hydnum</taxon>
    </lineage>
</organism>
<protein>
    <recommendedName>
        <fullName evidence="3">RNA exonuclease 4</fullName>
    </recommendedName>
</protein>
<dbReference type="InterPro" id="IPR037431">
    <property type="entry name" value="REX4_DEDDh_dom"/>
</dbReference>
<evidence type="ECO:0000256" key="1">
    <source>
        <dbReference type="ARBA" id="ARBA00004123"/>
    </source>
</evidence>
<evidence type="ECO:0000256" key="8">
    <source>
        <dbReference type="ARBA" id="ARBA00023242"/>
    </source>
</evidence>
<dbReference type="EMBL" id="MU129143">
    <property type="protein sequence ID" value="KAF9505627.1"/>
    <property type="molecule type" value="Genomic_DNA"/>
</dbReference>
<evidence type="ECO:0000313" key="12">
    <source>
        <dbReference type="Proteomes" id="UP000886523"/>
    </source>
</evidence>
<dbReference type="SMART" id="SM00479">
    <property type="entry name" value="EXOIII"/>
    <property type="match status" value="1"/>
</dbReference>
<dbReference type="PANTHER" id="PTHR12801:SF45">
    <property type="entry name" value="RNA EXONUCLEASE 4"/>
    <property type="match status" value="1"/>
</dbReference>
<dbReference type="SUPFAM" id="SSF53098">
    <property type="entry name" value="Ribonuclease H-like"/>
    <property type="match status" value="1"/>
</dbReference>
<dbReference type="PANTHER" id="PTHR12801">
    <property type="entry name" value="RNA EXONUCLEASE REXO1 / RECO3 FAMILY MEMBER-RELATED"/>
    <property type="match status" value="1"/>
</dbReference>
<evidence type="ECO:0000256" key="3">
    <source>
        <dbReference type="ARBA" id="ARBA00016937"/>
    </source>
</evidence>
<evidence type="ECO:0000313" key="11">
    <source>
        <dbReference type="EMBL" id="KAF9505627.1"/>
    </source>
</evidence>
<keyword evidence="8" id="KW-0539">Nucleus</keyword>
<gene>
    <name evidence="11" type="ORF">BS47DRAFT_1306342</name>
</gene>
<evidence type="ECO:0000256" key="5">
    <source>
        <dbReference type="ARBA" id="ARBA00022722"/>
    </source>
</evidence>
<keyword evidence="4" id="KW-0698">rRNA processing</keyword>
<comment type="caution">
    <text evidence="11">The sequence shown here is derived from an EMBL/GenBank/DDBJ whole genome shotgun (WGS) entry which is preliminary data.</text>
</comment>
<dbReference type="InterPro" id="IPR047021">
    <property type="entry name" value="REXO1/3/4-like"/>
</dbReference>
<keyword evidence="5" id="KW-0540">Nuclease</keyword>
<evidence type="ECO:0000259" key="10">
    <source>
        <dbReference type="SMART" id="SM00479"/>
    </source>
</evidence>
<dbReference type="InterPro" id="IPR013520">
    <property type="entry name" value="Ribonucl_H"/>
</dbReference>
<accession>A0A9P6DL79</accession>
<evidence type="ECO:0000256" key="7">
    <source>
        <dbReference type="ARBA" id="ARBA00022839"/>
    </source>
</evidence>
<dbReference type="Gene3D" id="3.30.420.10">
    <property type="entry name" value="Ribonuclease H-like superfamily/Ribonuclease H"/>
    <property type="match status" value="1"/>
</dbReference>
<dbReference type="GO" id="GO:0008408">
    <property type="term" value="F:3'-5' exonuclease activity"/>
    <property type="evidence" value="ECO:0007669"/>
    <property type="project" value="InterPro"/>
</dbReference>
<comment type="similarity">
    <text evidence="2">Belongs to the REXO4 family.</text>
</comment>
<dbReference type="InterPro" id="IPR036397">
    <property type="entry name" value="RNaseH_sf"/>
</dbReference>
<dbReference type="GO" id="GO:0005634">
    <property type="term" value="C:nucleus"/>
    <property type="evidence" value="ECO:0007669"/>
    <property type="project" value="UniProtKB-SubCell"/>
</dbReference>
<dbReference type="AlphaFoldDB" id="A0A9P6DL79"/>
<proteinExistence type="inferred from homology"/>
<dbReference type="OrthoDB" id="8191639at2759"/>
<keyword evidence="7" id="KW-0269">Exonuclease</keyword>
<dbReference type="GO" id="GO:0003676">
    <property type="term" value="F:nucleic acid binding"/>
    <property type="evidence" value="ECO:0007669"/>
    <property type="project" value="InterPro"/>
</dbReference>
<dbReference type="GO" id="GO:0006364">
    <property type="term" value="P:rRNA processing"/>
    <property type="evidence" value="ECO:0007669"/>
    <property type="project" value="UniProtKB-KW"/>
</dbReference>
<comment type="function">
    <text evidence="9">Exoribonuclease involved in ribosome biosynthesis. Involved in the processing of ITS1, the internal transcribed spacer localized between the 18S and 5.8S rRNAs.</text>
</comment>
<feature type="domain" description="Exonuclease" evidence="10">
    <location>
        <begin position="15"/>
        <end position="189"/>
    </location>
</feature>
<evidence type="ECO:0000256" key="9">
    <source>
        <dbReference type="ARBA" id="ARBA00025599"/>
    </source>
</evidence>